<reference evidence="1" key="1">
    <citation type="journal article" date="2013" name="Genome Announc.">
        <title>Draft Genome Sequence of Agarivorans albus Strain MKT 106T, an Agarolytic Marine Bacterium.</title>
        <authorList>
            <person name="Yasuike M."/>
            <person name="Nakamura Y."/>
            <person name="Kai W."/>
            <person name="Fujiwara A."/>
            <person name="Fukui Y."/>
            <person name="Satomi M."/>
            <person name="Sano M."/>
        </authorList>
    </citation>
    <scope>NUCLEOTIDE SEQUENCE [LARGE SCALE GENOMIC DNA]</scope>
</reference>
<protein>
    <submittedName>
        <fullName evidence="1">Uncharacterized protein</fullName>
    </submittedName>
</protein>
<dbReference type="Proteomes" id="UP000014461">
    <property type="component" value="Unassembled WGS sequence"/>
</dbReference>
<sequence>MGQTLEFLTRTLVAILNDNFDVEIEVEALVIREDRKTLGQLIGLLKSHADIDDVGASILKQALVKRNYIAHEFYIKNNYLFTDLEHRNKVYQTLVEDTKTMALGTALMSGFVEGFCEALAIDKSKVLVKQSI</sequence>
<comment type="caution">
    <text evidence="1">The sequence shown here is derived from an EMBL/GenBank/DDBJ whole genome shotgun (WGS) entry which is preliminary data.</text>
</comment>
<dbReference type="EMBL" id="BARX01000012">
    <property type="protein sequence ID" value="GAD02016.1"/>
    <property type="molecule type" value="Genomic_DNA"/>
</dbReference>
<gene>
    <name evidence="1" type="ORF">AALB_2096</name>
</gene>
<dbReference type="AlphaFoldDB" id="R9PT92"/>
<accession>R9PT92</accession>
<organism evidence="1 2">
    <name type="scientific">Agarivorans albus MKT 106</name>
    <dbReference type="NCBI Taxonomy" id="1331007"/>
    <lineage>
        <taxon>Bacteria</taxon>
        <taxon>Pseudomonadati</taxon>
        <taxon>Pseudomonadota</taxon>
        <taxon>Gammaproteobacteria</taxon>
        <taxon>Alteromonadales</taxon>
        <taxon>Alteromonadaceae</taxon>
        <taxon>Agarivorans</taxon>
    </lineage>
</organism>
<evidence type="ECO:0000313" key="1">
    <source>
        <dbReference type="EMBL" id="GAD02016.1"/>
    </source>
</evidence>
<evidence type="ECO:0000313" key="2">
    <source>
        <dbReference type="Proteomes" id="UP000014461"/>
    </source>
</evidence>
<proteinExistence type="predicted"/>
<keyword evidence="2" id="KW-1185">Reference proteome</keyword>
<name>R9PT92_AGAAL</name>